<evidence type="ECO:0000256" key="1">
    <source>
        <dbReference type="SAM" id="Phobius"/>
    </source>
</evidence>
<keyword evidence="1" id="KW-0472">Membrane</keyword>
<evidence type="ECO:0000313" key="2">
    <source>
        <dbReference type="EMBL" id="ROT78161.1"/>
    </source>
</evidence>
<proteinExistence type="predicted"/>
<protein>
    <submittedName>
        <fullName evidence="2">Uncharacterized protein</fullName>
    </submittedName>
</protein>
<keyword evidence="1" id="KW-0812">Transmembrane</keyword>
<organism evidence="2 3">
    <name type="scientific">Penaeus vannamei</name>
    <name type="common">Whiteleg shrimp</name>
    <name type="synonym">Litopenaeus vannamei</name>
    <dbReference type="NCBI Taxonomy" id="6689"/>
    <lineage>
        <taxon>Eukaryota</taxon>
        <taxon>Metazoa</taxon>
        <taxon>Ecdysozoa</taxon>
        <taxon>Arthropoda</taxon>
        <taxon>Crustacea</taxon>
        <taxon>Multicrustacea</taxon>
        <taxon>Malacostraca</taxon>
        <taxon>Eumalacostraca</taxon>
        <taxon>Eucarida</taxon>
        <taxon>Decapoda</taxon>
        <taxon>Dendrobranchiata</taxon>
        <taxon>Penaeoidea</taxon>
        <taxon>Penaeidae</taxon>
        <taxon>Penaeus</taxon>
    </lineage>
</organism>
<name>A0A423TNY0_PENVA</name>
<reference evidence="2 3" key="1">
    <citation type="submission" date="2018-04" db="EMBL/GenBank/DDBJ databases">
        <authorList>
            <person name="Zhang X."/>
            <person name="Yuan J."/>
            <person name="Li F."/>
            <person name="Xiang J."/>
        </authorList>
    </citation>
    <scope>NUCLEOTIDE SEQUENCE [LARGE SCALE GENOMIC DNA]</scope>
    <source>
        <tissue evidence="2">Muscle</tissue>
    </source>
</reference>
<reference evidence="2 3" key="2">
    <citation type="submission" date="2019-01" db="EMBL/GenBank/DDBJ databases">
        <title>The decoding of complex shrimp genome reveals the adaptation for benthos swimmer, frequently molting mechanism and breeding impact on genome.</title>
        <authorList>
            <person name="Sun Y."/>
            <person name="Gao Y."/>
            <person name="Yu Y."/>
        </authorList>
    </citation>
    <scope>NUCLEOTIDE SEQUENCE [LARGE SCALE GENOMIC DNA]</scope>
    <source>
        <tissue evidence="2">Muscle</tissue>
    </source>
</reference>
<feature type="transmembrane region" description="Helical" evidence="1">
    <location>
        <begin position="36"/>
        <end position="60"/>
    </location>
</feature>
<dbReference type="AlphaFoldDB" id="A0A423TNY0"/>
<keyword evidence="1" id="KW-1133">Transmembrane helix</keyword>
<dbReference type="Proteomes" id="UP000283509">
    <property type="component" value="Unassembled WGS sequence"/>
</dbReference>
<dbReference type="EMBL" id="QCYY01001422">
    <property type="protein sequence ID" value="ROT78161.1"/>
    <property type="molecule type" value="Genomic_DNA"/>
</dbReference>
<keyword evidence="3" id="KW-1185">Reference proteome</keyword>
<gene>
    <name evidence="2" type="ORF">C7M84_003124</name>
</gene>
<evidence type="ECO:0000313" key="3">
    <source>
        <dbReference type="Proteomes" id="UP000283509"/>
    </source>
</evidence>
<comment type="caution">
    <text evidence="2">The sequence shown here is derived from an EMBL/GenBank/DDBJ whole genome shotgun (WGS) entry which is preliminary data.</text>
</comment>
<accession>A0A423TNY0</accession>
<sequence length="475" mass="53298">MRYSSSSSFHLQFYLPALQHMNIVNTNLSSSSFLPLLIFILYFTLHLLICAYIYFLPYLLPPHFYYSPIPFLTLIRQHFSLPQFTPILSLLSSLPFLILHPHSRYFFFSLSPHKPHLHPSHSLHPLTLFHSLSSPFFYLLPSSSPLFSSLPPSIPLLHHVQLLLHPTILSFIFFHFSSSSTFSPSTLSHLNLFIPIPLLFRLSLHILFSPNHIHNFPHCAPSSHLFLLTTSPPSPHILSLSSISLSLHPLFSPSSSPSLLFHLPTFLISLLSSLLFLLFLPYVYSNPPIHLLSYPSSFILSYYRPFQLSSLTSSLPPLYHFPESSHLPRSPFPPLAYPCRSHHCPKATLSRGIALSLWSAGPATSLIADVHCRVTSTADRELTANLHLPYSAIRRWSLDSILIMKARRREGGGGAAAVEGCEDLVYWRKMNREGFSGMELWGSSGAIVLDVGLSRTVGTLFPPLRVRIVGGAITG</sequence>